<evidence type="ECO:0000256" key="3">
    <source>
        <dbReference type="RuleBase" id="RU000524"/>
    </source>
</evidence>
<proteinExistence type="inferred from homology"/>
<dbReference type="RefSeq" id="WP_188358718.1">
    <property type="nucleotide sequence ID" value="NZ_BMDC01000001.1"/>
</dbReference>
<feature type="compositionally biased region" description="Basic and acidic residues" evidence="4">
    <location>
        <begin position="187"/>
        <end position="199"/>
    </location>
</feature>
<evidence type="ECO:0000256" key="1">
    <source>
        <dbReference type="ARBA" id="ARBA00023125"/>
    </source>
</evidence>
<dbReference type="SUPFAM" id="SSF50249">
    <property type="entry name" value="Nucleic acid-binding proteins"/>
    <property type="match status" value="1"/>
</dbReference>
<dbReference type="GO" id="GO:0006260">
    <property type="term" value="P:DNA replication"/>
    <property type="evidence" value="ECO:0007669"/>
    <property type="project" value="InterPro"/>
</dbReference>
<dbReference type="AlphaFoldDB" id="A0A917INA4"/>
<dbReference type="PROSITE" id="PS50935">
    <property type="entry name" value="SSB"/>
    <property type="match status" value="1"/>
</dbReference>
<dbReference type="HAMAP" id="MF_00984">
    <property type="entry name" value="SSB"/>
    <property type="match status" value="1"/>
</dbReference>
<organism evidence="5 6">
    <name type="scientific">Rothia aerolata</name>
    <dbReference type="NCBI Taxonomy" id="1812262"/>
    <lineage>
        <taxon>Bacteria</taxon>
        <taxon>Bacillati</taxon>
        <taxon>Actinomycetota</taxon>
        <taxon>Actinomycetes</taxon>
        <taxon>Micrococcales</taxon>
        <taxon>Micrococcaceae</taxon>
        <taxon>Rothia</taxon>
    </lineage>
</organism>
<sequence>MTDLVTIRGNVGKTPSTNTLPSGTPVTNFSVATTPRWYDYNQGMWREGTTSWYQVRTYRSLAENCGRCLYQGQPVIVTGRLNIREWTDKEGRPRVSAEIDATAVGHDLNMGPSSYIKPERKQVQQDAEGRTQHSPMAASAPVNTDTGEILKIENHANSGSHEDFEAAVAETTNTAVYTSESTGFESGETKEALEEKAPY</sequence>
<protein>
    <recommendedName>
        <fullName evidence="2 3">Single-stranded DNA-binding protein</fullName>
        <shortName evidence="2">SSB</shortName>
    </recommendedName>
</protein>
<dbReference type="Proteomes" id="UP000600171">
    <property type="component" value="Unassembled WGS sequence"/>
</dbReference>
<comment type="subunit">
    <text evidence="2">Homotetramer.</text>
</comment>
<dbReference type="GO" id="GO:0009295">
    <property type="term" value="C:nucleoid"/>
    <property type="evidence" value="ECO:0007669"/>
    <property type="project" value="TreeGrafter"/>
</dbReference>
<comment type="caution">
    <text evidence="2">Lacks conserved residue(s) required for the propagation of feature annotation.</text>
</comment>
<comment type="caution">
    <text evidence="5">The sequence shown here is derived from an EMBL/GenBank/DDBJ whole genome shotgun (WGS) entry which is preliminary data.</text>
</comment>
<dbReference type="Gene3D" id="2.40.50.140">
    <property type="entry name" value="Nucleic acid-binding proteins"/>
    <property type="match status" value="1"/>
</dbReference>
<dbReference type="PANTHER" id="PTHR10302:SF0">
    <property type="entry name" value="SINGLE-STRANDED DNA-BINDING PROTEIN, MITOCHONDRIAL"/>
    <property type="match status" value="1"/>
</dbReference>
<keyword evidence="1 2" id="KW-0238">DNA-binding</keyword>
<evidence type="ECO:0000313" key="6">
    <source>
        <dbReference type="Proteomes" id="UP000600171"/>
    </source>
</evidence>
<evidence type="ECO:0000256" key="2">
    <source>
        <dbReference type="HAMAP-Rule" id="MF_00984"/>
    </source>
</evidence>
<evidence type="ECO:0000313" key="5">
    <source>
        <dbReference type="EMBL" id="GGH58479.1"/>
    </source>
</evidence>
<dbReference type="GO" id="GO:0003697">
    <property type="term" value="F:single-stranded DNA binding"/>
    <property type="evidence" value="ECO:0007669"/>
    <property type="project" value="UniProtKB-UniRule"/>
</dbReference>
<feature type="compositionally biased region" description="Polar residues" evidence="4">
    <location>
        <begin position="13"/>
        <end position="22"/>
    </location>
</feature>
<keyword evidence="6" id="KW-1185">Reference proteome</keyword>
<accession>A0A917INA4</accession>
<dbReference type="NCBIfam" id="TIGR00621">
    <property type="entry name" value="ssb"/>
    <property type="match status" value="1"/>
</dbReference>
<dbReference type="InterPro" id="IPR011344">
    <property type="entry name" value="ssDNA-bd"/>
</dbReference>
<dbReference type="PANTHER" id="PTHR10302">
    <property type="entry name" value="SINGLE-STRANDED DNA-BINDING PROTEIN"/>
    <property type="match status" value="1"/>
</dbReference>
<feature type="compositionally biased region" description="Basic and acidic residues" evidence="4">
    <location>
        <begin position="120"/>
        <end position="131"/>
    </location>
</feature>
<dbReference type="InterPro" id="IPR000424">
    <property type="entry name" value="Primosome_PriB/ssb"/>
</dbReference>
<feature type="region of interest" description="Disordered" evidence="4">
    <location>
        <begin position="1"/>
        <end position="22"/>
    </location>
</feature>
<dbReference type="Pfam" id="PF00436">
    <property type="entry name" value="SSB"/>
    <property type="match status" value="1"/>
</dbReference>
<dbReference type="CDD" id="cd04496">
    <property type="entry name" value="SSB_OBF"/>
    <property type="match status" value="1"/>
</dbReference>
<feature type="region of interest" description="Disordered" evidence="4">
    <location>
        <begin position="120"/>
        <end position="141"/>
    </location>
</feature>
<feature type="region of interest" description="Disordered" evidence="4">
    <location>
        <begin position="177"/>
        <end position="199"/>
    </location>
</feature>
<gene>
    <name evidence="5" type="ORF">GCM10007359_04710</name>
</gene>
<evidence type="ECO:0000256" key="4">
    <source>
        <dbReference type="SAM" id="MobiDB-lite"/>
    </source>
</evidence>
<reference evidence="5 6" key="1">
    <citation type="journal article" date="2014" name="Int. J. Syst. Evol. Microbiol.">
        <title>Complete genome sequence of Corynebacterium casei LMG S-19264T (=DSM 44701T), isolated from a smear-ripened cheese.</title>
        <authorList>
            <consortium name="US DOE Joint Genome Institute (JGI-PGF)"/>
            <person name="Walter F."/>
            <person name="Albersmeier A."/>
            <person name="Kalinowski J."/>
            <person name="Ruckert C."/>
        </authorList>
    </citation>
    <scope>NUCLEOTIDE SEQUENCE [LARGE SCALE GENOMIC DNA]</scope>
    <source>
        <strain evidence="5 6">CCM 8669</strain>
    </source>
</reference>
<name>A0A917INA4_9MICC</name>
<dbReference type="EMBL" id="BMDC01000001">
    <property type="protein sequence ID" value="GGH58479.1"/>
    <property type="molecule type" value="Genomic_DNA"/>
</dbReference>
<dbReference type="InterPro" id="IPR012340">
    <property type="entry name" value="NA-bd_OB-fold"/>
</dbReference>